<sequence length="214" mass="22539">MSHAESAHPGQTPPHEPQHEPASAILARVGETAPGERIPLGDLVDALGERTFGLVMLVLALPCAIPFLYGVPQIVSVPMVFVAAQLVIGRRALWLPQGLRARAFAKADYMAMIDRARPWLVRFEHLSRPRLGFLASGAAERVVGLAMLVASLSIAVPLPLTNTVPGIGVAIIAVGLIERDGLLVLGGALVALVWIGFLVFAGATVIDVVLGLFA</sequence>
<protein>
    <submittedName>
        <fullName evidence="3">Sugar transporter</fullName>
    </submittedName>
</protein>
<evidence type="ECO:0000256" key="2">
    <source>
        <dbReference type="SAM" id="Phobius"/>
    </source>
</evidence>
<dbReference type="PIRSF" id="PIRSF033239">
    <property type="entry name" value="ExoD"/>
    <property type="match status" value="1"/>
</dbReference>
<keyword evidence="2" id="KW-1133">Transmembrane helix</keyword>
<evidence type="ECO:0000313" key="4">
    <source>
        <dbReference type="Proteomes" id="UP000600449"/>
    </source>
</evidence>
<evidence type="ECO:0000313" key="3">
    <source>
        <dbReference type="EMBL" id="GGK22537.1"/>
    </source>
</evidence>
<feature type="transmembrane region" description="Helical" evidence="2">
    <location>
        <begin position="189"/>
        <end position="213"/>
    </location>
</feature>
<dbReference type="PANTHER" id="PTHR41795:SF1">
    <property type="entry name" value="EXOPOLYSACCHARIDE SYNTHESIS PROTEIN"/>
    <property type="match status" value="1"/>
</dbReference>
<keyword evidence="2" id="KW-0472">Membrane</keyword>
<evidence type="ECO:0000256" key="1">
    <source>
        <dbReference type="SAM" id="MobiDB-lite"/>
    </source>
</evidence>
<dbReference type="Pfam" id="PF06055">
    <property type="entry name" value="ExoD"/>
    <property type="match status" value="1"/>
</dbReference>
<accession>A0A917Q6E7</accession>
<feature type="transmembrane region" description="Helical" evidence="2">
    <location>
        <begin position="160"/>
        <end position="177"/>
    </location>
</feature>
<feature type="region of interest" description="Disordered" evidence="1">
    <location>
        <begin position="1"/>
        <end position="20"/>
    </location>
</feature>
<comment type="caution">
    <text evidence="3">The sequence shown here is derived from an EMBL/GenBank/DDBJ whole genome shotgun (WGS) entry which is preliminary data.</text>
</comment>
<dbReference type="AlphaFoldDB" id="A0A917Q6E7"/>
<organism evidence="3 4">
    <name type="scientific">Salinarimonas ramus</name>
    <dbReference type="NCBI Taxonomy" id="690164"/>
    <lineage>
        <taxon>Bacteria</taxon>
        <taxon>Pseudomonadati</taxon>
        <taxon>Pseudomonadota</taxon>
        <taxon>Alphaproteobacteria</taxon>
        <taxon>Hyphomicrobiales</taxon>
        <taxon>Salinarimonadaceae</taxon>
        <taxon>Salinarimonas</taxon>
    </lineage>
</organism>
<dbReference type="InterPro" id="IPR010331">
    <property type="entry name" value="ExoD"/>
</dbReference>
<reference evidence="3 4" key="1">
    <citation type="journal article" date="2014" name="Int. J. Syst. Evol. Microbiol.">
        <title>Complete genome sequence of Corynebacterium casei LMG S-19264T (=DSM 44701T), isolated from a smear-ripened cheese.</title>
        <authorList>
            <consortium name="US DOE Joint Genome Institute (JGI-PGF)"/>
            <person name="Walter F."/>
            <person name="Albersmeier A."/>
            <person name="Kalinowski J."/>
            <person name="Ruckert C."/>
        </authorList>
    </citation>
    <scope>NUCLEOTIDE SEQUENCE [LARGE SCALE GENOMIC DNA]</scope>
    <source>
        <strain evidence="3 4">CGMCC 1.9161</strain>
    </source>
</reference>
<dbReference type="Proteomes" id="UP000600449">
    <property type="component" value="Unassembled WGS sequence"/>
</dbReference>
<dbReference type="EMBL" id="BMMF01000002">
    <property type="protein sequence ID" value="GGK22537.1"/>
    <property type="molecule type" value="Genomic_DNA"/>
</dbReference>
<keyword evidence="3" id="KW-0813">Transport</keyword>
<dbReference type="RefSeq" id="WP_188909539.1">
    <property type="nucleotide sequence ID" value="NZ_BMMF01000002.1"/>
</dbReference>
<gene>
    <name evidence="3" type="primary">exoD</name>
    <name evidence="3" type="ORF">GCM10011322_06510</name>
</gene>
<proteinExistence type="predicted"/>
<keyword evidence="2" id="KW-0812">Transmembrane</keyword>
<keyword evidence="4" id="KW-1185">Reference proteome</keyword>
<feature type="transmembrane region" description="Helical" evidence="2">
    <location>
        <begin position="51"/>
        <end position="69"/>
    </location>
</feature>
<name>A0A917Q6E7_9HYPH</name>
<dbReference type="PANTHER" id="PTHR41795">
    <property type="entry name" value="EXOPOLYSACCHARIDE SYNTHESIS PROTEIN"/>
    <property type="match status" value="1"/>
</dbReference>
<keyword evidence="3" id="KW-0762">Sugar transport</keyword>